<name>A0AAD9PG43_RIDPI</name>
<feature type="region of interest" description="Disordered" evidence="1">
    <location>
        <begin position="1"/>
        <end position="239"/>
    </location>
</feature>
<feature type="compositionally biased region" description="Basic residues" evidence="1">
    <location>
        <begin position="183"/>
        <end position="195"/>
    </location>
</feature>
<comment type="caution">
    <text evidence="2">The sequence shown here is derived from an EMBL/GenBank/DDBJ whole genome shotgun (WGS) entry which is preliminary data.</text>
</comment>
<feature type="compositionally biased region" description="Polar residues" evidence="1">
    <location>
        <begin position="36"/>
        <end position="45"/>
    </location>
</feature>
<reference evidence="2" key="1">
    <citation type="journal article" date="2023" name="Mol. Biol. Evol.">
        <title>Third-Generation Sequencing Reveals the Adaptive Role of the Epigenome in Three Deep-Sea Polychaetes.</title>
        <authorList>
            <person name="Perez M."/>
            <person name="Aroh O."/>
            <person name="Sun Y."/>
            <person name="Lan Y."/>
            <person name="Juniper S.K."/>
            <person name="Young C.R."/>
            <person name="Angers B."/>
            <person name="Qian P.Y."/>
        </authorList>
    </citation>
    <scope>NUCLEOTIDE SEQUENCE</scope>
    <source>
        <strain evidence="2">R07B-5</strain>
    </source>
</reference>
<dbReference type="Proteomes" id="UP001209878">
    <property type="component" value="Unassembled WGS sequence"/>
</dbReference>
<gene>
    <name evidence="2" type="ORF">NP493_4g07039</name>
</gene>
<feature type="compositionally biased region" description="Polar residues" evidence="1">
    <location>
        <begin position="226"/>
        <end position="237"/>
    </location>
</feature>
<evidence type="ECO:0000313" key="3">
    <source>
        <dbReference type="Proteomes" id="UP001209878"/>
    </source>
</evidence>
<feature type="compositionally biased region" description="Basic and acidic residues" evidence="1">
    <location>
        <begin position="256"/>
        <end position="275"/>
    </location>
</feature>
<feature type="compositionally biased region" description="Basic and acidic residues" evidence="1">
    <location>
        <begin position="197"/>
        <end position="207"/>
    </location>
</feature>
<proteinExistence type="predicted"/>
<accession>A0AAD9PG43</accession>
<feature type="region of interest" description="Disordered" evidence="1">
    <location>
        <begin position="255"/>
        <end position="308"/>
    </location>
</feature>
<organism evidence="2 3">
    <name type="scientific">Ridgeia piscesae</name>
    <name type="common">Tubeworm</name>
    <dbReference type="NCBI Taxonomy" id="27915"/>
    <lineage>
        <taxon>Eukaryota</taxon>
        <taxon>Metazoa</taxon>
        <taxon>Spiralia</taxon>
        <taxon>Lophotrochozoa</taxon>
        <taxon>Annelida</taxon>
        <taxon>Polychaeta</taxon>
        <taxon>Sedentaria</taxon>
        <taxon>Canalipalpata</taxon>
        <taxon>Sabellida</taxon>
        <taxon>Siboglinidae</taxon>
        <taxon>Ridgeia</taxon>
    </lineage>
</organism>
<feature type="compositionally biased region" description="Basic and acidic residues" evidence="1">
    <location>
        <begin position="160"/>
        <end position="182"/>
    </location>
</feature>
<keyword evidence="3" id="KW-1185">Reference proteome</keyword>
<protein>
    <submittedName>
        <fullName evidence="2">Uncharacterized protein</fullName>
    </submittedName>
</protein>
<evidence type="ECO:0000256" key="1">
    <source>
        <dbReference type="SAM" id="MobiDB-lite"/>
    </source>
</evidence>
<dbReference type="EMBL" id="JAODUO010000004">
    <property type="protein sequence ID" value="KAK2193956.1"/>
    <property type="molecule type" value="Genomic_DNA"/>
</dbReference>
<feature type="compositionally biased region" description="Low complexity" evidence="1">
    <location>
        <begin position="1"/>
        <end position="18"/>
    </location>
</feature>
<dbReference type="AlphaFoldDB" id="A0AAD9PG43"/>
<feature type="compositionally biased region" description="Basic and acidic residues" evidence="1">
    <location>
        <begin position="282"/>
        <end position="293"/>
    </location>
</feature>
<evidence type="ECO:0000313" key="2">
    <source>
        <dbReference type="EMBL" id="KAK2193956.1"/>
    </source>
</evidence>
<feature type="compositionally biased region" description="Acidic residues" evidence="1">
    <location>
        <begin position="105"/>
        <end position="118"/>
    </location>
</feature>
<sequence>MKETSSLLSDGSDVDLTTHPQAADDTWNAAMEDDNVQSIDNLQGTSEEEEKQSEHLVKTLQKKRKKTEKELSRALESQRMGDVTEQLMSAKKKTRERIEARKQEEEEEELADTVESTDAELMSLGRPPTGRSAVASPSSLEDSQTPRRLGSTLSQSLRARLSEKLRAAKDKGKDEAYDESKPMGRKLAGKRHTPRVTRFDDPSQMRDEDLDNEDYVKSQLARSRWKQASKTSISEPSLTPEMQFDFFTRIFEPVEEDRKSEKDETEVKGTEREEGAESPTQEGREEGDVEEGRVQAQRGKSNQQRFVTDHLPYFSAHRAWKSLCSV</sequence>